<keyword evidence="1" id="KW-0812">Transmembrane</keyword>
<evidence type="ECO:0000313" key="3">
    <source>
        <dbReference type="EMBL" id="DAD81424.1"/>
    </source>
</evidence>
<dbReference type="InterPro" id="IPR024361">
    <property type="entry name" value="BACON"/>
</dbReference>
<evidence type="ECO:0000259" key="2">
    <source>
        <dbReference type="Pfam" id="PF13004"/>
    </source>
</evidence>
<dbReference type="EMBL" id="BK014902">
    <property type="protein sequence ID" value="DAD81424.1"/>
    <property type="molecule type" value="Genomic_DNA"/>
</dbReference>
<keyword evidence="1" id="KW-1133">Transmembrane helix</keyword>
<feature type="transmembrane region" description="Helical" evidence="1">
    <location>
        <begin position="13"/>
        <end position="33"/>
    </location>
</feature>
<name>A0A8S5MGU8_9CAUD</name>
<dbReference type="CDD" id="cd14948">
    <property type="entry name" value="BACON"/>
    <property type="match status" value="1"/>
</dbReference>
<dbReference type="Pfam" id="PF13004">
    <property type="entry name" value="BACON"/>
    <property type="match status" value="1"/>
</dbReference>
<evidence type="ECO:0000256" key="1">
    <source>
        <dbReference type="SAM" id="Phobius"/>
    </source>
</evidence>
<accession>A0A8S5MGU8</accession>
<feature type="domain" description="BACON" evidence="2">
    <location>
        <begin position="51"/>
        <end position="97"/>
    </location>
</feature>
<proteinExistence type="predicted"/>
<keyword evidence="1" id="KW-0472">Membrane</keyword>
<sequence length="283" mass="31079">MIVWSIRQFKGDASLVETMYCPIVFLSSWIYVFEILKKINKMLEVSASEIVTADKMRGVGSANIIFTAGPNPVAEDRRGVAKVTAGGESKSVTITQAAGEQVVVIPEFDYLVLRYGWESEDGSDFDTATGFTNTGISDVDNKYVGWSKRWATTQQQVGDYLIYGGDNMQSGLEGALIKMKTLLSAPGMDESEPNINADIYGNWYGNRGRGNVVVSFTAYLGGEMVKQGFNFINEGGEEVYSDSITTNVSAHGETNYQNIKGLYTKMGTMVYNKEKRDCVIVIG</sequence>
<organism evidence="3">
    <name type="scientific">Podoviridae sp. ct1h53</name>
    <dbReference type="NCBI Taxonomy" id="2826536"/>
    <lineage>
        <taxon>Viruses</taxon>
        <taxon>Duplodnaviria</taxon>
        <taxon>Heunggongvirae</taxon>
        <taxon>Uroviricota</taxon>
        <taxon>Caudoviricetes</taxon>
    </lineage>
</organism>
<protein>
    <recommendedName>
        <fullName evidence="2">BACON domain-containing protein</fullName>
    </recommendedName>
</protein>
<reference evidence="3" key="1">
    <citation type="journal article" date="2021" name="Proc. Natl. Acad. Sci. U.S.A.">
        <title>A Catalog of Tens of Thousands of Viruses from Human Metagenomes Reveals Hidden Associations with Chronic Diseases.</title>
        <authorList>
            <person name="Tisza M.J."/>
            <person name="Buck C.B."/>
        </authorList>
    </citation>
    <scope>NUCLEOTIDE SEQUENCE</scope>
    <source>
        <strain evidence="3">Ct1h53</strain>
    </source>
</reference>